<feature type="compositionally biased region" description="Low complexity" evidence="1">
    <location>
        <begin position="201"/>
        <end position="232"/>
    </location>
</feature>
<evidence type="ECO:0000313" key="4">
    <source>
        <dbReference type="Proteomes" id="UP000186406"/>
    </source>
</evidence>
<name>A0A1M7ZNI2_9HYPH</name>
<accession>A0A1M7ZNI2</accession>
<protein>
    <submittedName>
        <fullName evidence="3">Putative peptidoglycan binding domain-containing protein</fullName>
    </submittedName>
</protein>
<dbReference type="InterPro" id="IPR036365">
    <property type="entry name" value="PGBD-like_sf"/>
</dbReference>
<dbReference type="EMBL" id="FRXO01000005">
    <property type="protein sequence ID" value="SHO66216.1"/>
    <property type="molecule type" value="Genomic_DNA"/>
</dbReference>
<dbReference type="RefSeq" id="WP_139282538.1">
    <property type="nucleotide sequence ID" value="NZ_FRXO01000005.1"/>
</dbReference>
<feature type="domain" description="Peptidoglycan binding-like" evidence="2">
    <location>
        <begin position="274"/>
        <end position="316"/>
    </location>
</feature>
<sequence length="337" mass="32689">MSARKAAAPGRGGTQGRAKPARPAAGQAAGKEGKAAGGKAAGASVARARRPGGFVSRWLMRGLGLIGRGFAAHPVATLAVAGGLAAGAAIYVNVVLMQPGPHPAPLFATRPDATEMVAVANAGGVNGGLVRDIEQALVDRGYLAGPAGDVLDAGTVEAIRAFEAAQGLEVTGRPSETLLALLTVAPNKRPAGDAIAAAMSAADGPGKSASGKGSAGKTAAGKTAAGKTAAGTGVAGNGDAGKGNPGKGPAAKTTVVKTDAKATAASGGTAMAPADVKRVQKALADLGYGPLQIDGRLGGRTATAIRRFRADHALPAGEGIDARLVQTLVSIGGMAKS</sequence>
<dbReference type="InterPro" id="IPR002477">
    <property type="entry name" value="Peptidoglycan-bd-like"/>
</dbReference>
<feature type="region of interest" description="Disordered" evidence="1">
    <location>
        <begin position="1"/>
        <end position="44"/>
    </location>
</feature>
<dbReference type="Gene3D" id="1.10.101.10">
    <property type="entry name" value="PGBD-like superfamily/PGBD"/>
    <property type="match status" value="2"/>
</dbReference>
<gene>
    <name evidence="3" type="ORF">SAMN02745172_02871</name>
</gene>
<feature type="domain" description="Peptidoglycan binding-like" evidence="2">
    <location>
        <begin position="127"/>
        <end position="182"/>
    </location>
</feature>
<dbReference type="Pfam" id="PF01471">
    <property type="entry name" value="PG_binding_1"/>
    <property type="match status" value="2"/>
</dbReference>
<dbReference type="InterPro" id="IPR036366">
    <property type="entry name" value="PGBDSf"/>
</dbReference>
<dbReference type="AlphaFoldDB" id="A0A1M7ZNI2"/>
<feature type="region of interest" description="Disordered" evidence="1">
    <location>
        <begin position="201"/>
        <end position="252"/>
    </location>
</feature>
<evidence type="ECO:0000256" key="1">
    <source>
        <dbReference type="SAM" id="MobiDB-lite"/>
    </source>
</evidence>
<dbReference type="Proteomes" id="UP000186406">
    <property type="component" value="Unassembled WGS sequence"/>
</dbReference>
<dbReference type="SUPFAM" id="SSF47090">
    <property type="entry name" value="PGBD-like"/>
    <property type="match status" value="2"/>
</dbReference>
<feature type="compositionally biased region" description="Low complexity" evidence="1">
    <location>
        <begin position="16"/>
        <end position="30"/>
    </location>
</feature>
<dbReference type="OrthoDB" id="9816507at2"/>
<evidence type="ECO:0000259" key="2">
    <source>
        <dbReference type="Pfam" id="PF01471"/>
    </source>
</evidence>
<reference evidence="3 4" key="1">
    <citation type="submission" date="2016-12" db="EMBL/GenBank/DDBJ databases">
        <authorList>
            <person name="Song W.-J."/>
            <person name="Kurnit D.M."/>
        </authorList>
    </citation>
    <scope>NUCLEOTIDE SEQUENCE [LARGE SCALE GENOMIC DNA]</scope>
    <source>
        <strain evidence="3 4">DSM 19599</strain>
    </source>
</reference>
<organism evidence="3 4">
    <name type="scientific">Pseudoxanthobacter soli DSM 19599</name>
    <dbReference type="NCBI Taxonomy" id="1123029"/>
    <lineage>
        <taxon>Bacteria</taxon>
        <taxon>Pseudomonadati</taxon>
        <taxon>Pseudomonadota</taxon>
        <taxon>Alphaproteobacteria</taxon>
        <taxon>Hyphomicrobiales</taxon>
        <taxon>Segnochrobactraceae</taxon>
        <taxon>Pseudoxanthobacter</taxon>
    </lineage>
</organism>
<dbReference type="STRING" id="1123029.SAMN02745172_02871"/>
<evidence type="ECO:0000313" key="3">
    <source>
        <dbReference type="EMBL" id="SHO66216.1"/>
    </source>
</evidence>
<feature type="compositionally biased region" description="Gly residues" evidence="1">
    <location>
        <begin position="233"/>
        <end position="246"/>
    </location>
</feature>
<keyword evidence="4" id="KW-1185">Reference proteome</keyword>
<proteinExistence type="predicted"/>